<feature type="domain" description="DUF7978" evidence="2">
    <location>
        <begin position="62"/>
        <end position="150"/>
    </location>
</feature>
<protein>
    <recommendedName>
        <fullName evidence="2">DUF7978 domain-containing protein</fullName>
    </recommendedName>
</protein>
<evidence type="ECO:0000259" key="2">
    <source>
        <dbReference type="Pfam" id="PF25933"/>
    </source>
</evidence>
<evidence type="ECO:0000313" key="4">
    <source>
        <dbReference type="Proteomes" id="UP000296706"/>
    </source>
</evidence>
<keyword evidence="4" id="KW-1185">Reference proteome</keyword>
<dbReference type="Pfam" id="PF25933">
    <property type="entry name" value="DUF7978"/>
    <property type="match status" value="1"/>
</dbReference>
<evidence type="ECO:0000256" key="1">
    <source>
        <dbReference type="SAM" id="Phobius"/>
    </source>
</evidence>
<dbReference type="KEGG" id="hsn:DV733_02835"/>
<proteinExistence type="predicted"/>
<dbReference type="RefSeq" id="WP_049993676.1">
    <property type="nucleotide sequence ID" value="NZ_CP031310.1"/>
</dbReference>
<gene>
    <name evidence="3" type="ORF">DV733_02835</name>
</gene>
<feature type="transmembrane region" description="Helical" evidence="1">
    <location>
        <begin position="128"/>
        <end position="150"/>
    </location>
</feature>
<keyword evidence="1" id="KW-0472">Membrane</keyword>
<evidence type="ECO:0000313" key="3">
    <source>
        <dbReference type="EMBL" id="QCC50232.1"/>
    </source>
</evidence>
<dbReference type="GeneID" id="39846766"/>
<accession>A0A4D6HB05</accession>
<feature type="transmembrane region" description="Helical" evidence="1">
    <location>
        <begin position="102"/>
        <end position="121"/>
    </location>
</feature>
<dbReference type="InterPro" id="IPR058284">
    <property type="entry name" value="DUF7978"/>
</dbReference>
<sequence>MAHSRTDGVSISNSIATGALAWVTGLVVTFVVGLLAIDVGIGLLFRIAPFEGTLAAFIYLHSGALATGISWLVVIPAGLLVIGGMSVAPGTAGDPATGFKHGTTVAVGYALMAGLTTVLIIDSRWFEIVDMVFAGVVFPIVFGGLGGVLAESI</sequence>
<keyword evidence="1" id="KW-0812">Transmembrane</keyword>
<name>A0A4D6HB05_9EURY</name>
<feature type="transmembrane region" description="Helical" evidence="1">
    <location>
        <begin position="57"/>
        <end position="82"/>
    </location>
</feature>
<keyword evidence="1" id="KW-1133">Transmembrane helix</keyword>
<organism evidence="3 4">
    <name type="scientific">Halapricum salinum</name>
    <dbReference type="NCBI Taxonomy" id="1457250"/>
    <lineage>
        <taxon>Archaea</taxon>
        <taxon>Methanobacteriati</taxon>
        <taxon>Methanobacteriota</taxon>
        <taxon>Stenosarchaea group</taxon>
        <taxon>Halobacteria</taxon>
        <taxon>Halobacteriales</taxon>
        <taxon>Haloarculaceae</taxon>
        <taxon>Halapricum</taxon>
    </lineage>
</organism>
<dbReference type="STRING" id="1457250.GCA_000755225_02864"/>
<reference evidence="3 4" key="1">
    <citation type="journal article" date="2019" name="Nat. Commun.">
        <title>A new type of DNA phosphorothioation-based antiviral system in archaea.</title>
        <authorList>
            <person name="Xiong L."/>
            <person name="Liu S."/>
            <person name="Chen S."/>
            <person name="Xiao Y."/>
            <person name="Zhu B."/>
            <person name="Gao Y."/>
            <person name="Zhang Y."/>
            <person name="Chen B."/>
            <person name="Luo J."/>
            <person name="Deng Z."/>
            <person name="Chen X."/>
            <person name="Wang L."/>
            <person name="Chen S."/>
        </authorList>
    </citation>
    <scope>NUCLEOTIDE SEQUENCE [LARGE SCALE GENOMIC DNA]</scope>
    <source>
        <strain evidence="3 4">CBA1105</strain>
    </source>
</reference>
<dbReference type="EMBL" id="CP031310">
    <property type="protein sequence ID" value="QCC50232.1"/>
    <property type="molecule type" value="Genomic_DNA"/>
</dbReference>
<dbReference type="Proteomes" id="UP000296706">
    <property type="component" value="Chromosome"/>
</dbReference>
<dbReference type="AlphaFoldDB" id="A0A4D6HB05"/>
<feature type="transmembrane region" description="Helical" evidence="1">
    <location>
        <begin position="20"/>
        <end position="45"/>
    </location>
</feature>